<dbReference type="PROSITE" id="PS51296">
    <property type="entry name" value="RIESKE"/>
    <property type="match status" value="1"/>
</dbReference>
<evidence type="ECO:0000256" key="4">
    <source>
        <dbReference type="ARBA" id="ARBA00023002"/>
    </source>
</evidence>
<keyword evidence="2" id="KW-0001">2Fe-2S</keyword>
<evidence type="ECO:0000256" key="5">
    <source>
        <dbReference type="ARBA" id="ARBA00023004"/>
    </source>
</evidence>
<evidence type="ECO:0000313" key="9">
    <source>
        <dbReference type="Proteomes" id="UP000765845"/>
    </source>
</evidence>
<keyword evidence="8" id="KW-0223">Dioxygenase</keyword>
<protein>
    <submittedName>
        <fullName evidence="8">Aromatic ring-hydroxylating dioxygenase subunit alpha</fullName>
    </submittedName>
</protein>
<dbReference type="PRINTS" id="PR00090">
    <property type="entry name" value="RNGDIOXGNASE"/>
</dbReference>
<comment type="cofactor">
    <cofactor evidence="1">
        <name>Fe cation</name>
        <dbReference type="ChEBI" id="CHEBI:24875"/>
    </cofactor>
</comment>
<keyword evidence="5" id="KW-0408">Iron</keyword>
<proteinExistence type="predicted"/>
<dbReference type="CDD" id="cd03469">
    <property type="entry name" value="Rieske_RO_Alpha_N"/>
    <property type="match status" value="1"/>
</dbReference>
<dbReference type="Pfam" id="PF00848">
    <property type="entry name" value="Ring_hydroxyl_A"/>
    <property type="match status" value="1"/>
</dbReference>
<dbReference type="PANTHER" id="PTHR43756:SF5">
    <property type="entry name" value="CHOLINE MONOOXYGENASE, CHLOROPLASTIC"/>
    <property type="match status" value="1"/>
</dbReference>
<dbReference type="GO" id="GO:0051213">
    <property type="term" value="F:dioxygenase activity"/>
    <property type="evidence" value="ECO:0007669"/>
    <property type="project" value="UniProtKB-KW"/>
</dbReference>
<dbReference type="SUPFAM" id="SSF50022">
    <property type="entry name" value="ISP domain"/>
    <property type="match status" value="1"/>
</dbReference>
<keyword evidence="4" id="KW-0560">Oxidoreductase</keyword>
<dbReference type="Gene3D" id="2.102.10.10">
    <property type="entry name" value="Rieske [2Fe-2S] iron-sulphur domain"/>
    <property type="match status" value="1"/>
</dbReference>
<evidence type="ECO:0000259" key="7">
    <source>
        <dbReference type="PROSITE" id="PS51296"/>
    </source>
</evidence>
<keyword evidence="3" id="KW-0479">Metal-binding</keyword>
<dbReference type="CDD" id="cd00680">
    <property type="entry name" value="RHO_alpha_C"/>
    <property type="match status" value="1"/>
</dbReference>
<sequence>MQNELVNNIDGLRKQAEAELARKASNTPPEDFPALPTIPAARYTDPTLYELEMDNIFMKQWLCVGIASELPEIGSYKVWNRLGIPVILVRGKDNTIRAFRNSCRHRGGSVVPGDTGKVGSFRCNFHCWNYDLDGTLKAVPDQYEFPTLDKSKHNLLPIRCEMLGNLIYINFSERAPSLEQHLGKVASELAHFDFEKRSFLKRAEFDMDCNWKLAIDAFAESYHLFWTHKNTVAPMFQSHGQVFRLWPNGHSLMITASQRENRAEWIMDTGSKDPRHELSRTEQVSATIFPNCILPLGEFTFPIFNFWPTSINSTKFEVIMTTPLDIDDSVKAEVDIVLEQLGVITLEDISNMNDMQKSVETGSLTDIQLGCQERRIYQFHEELDRQIGEKSVPENLRIKPVVSTYIDD</sequence>
<dbReference type="InterPro" id="IPR036922">
    <property type="entry name" value="Rieske_2Fe-2S_sf"/>
</dbReference>
<evidence type="ECO:0000256" key="1">
    <source>
        <dbReference type="ARBA" id="ARBA00001962"/>
    </source>
</evidence>
<dbReference type="SUPFAM" id="SSF55961">
    <property type="entry name" value="Bet v1-like"/>
    <property type="match status" value="1"/>
</dbReference>
<dbReference type="Pfam" id="PF00355">
    <property type="entry name" value="Rieske"/>
    <property type="match status" value="1"/>
</dbReference>
<feature type="domain" description="Rieske" evidence="7">
    <location>
        <begin position="61"/>
        <end position="169"/>
    </location>
</feature>
<dbReference type="EMBL" id="JAAWWK010000001">
    <property type="protein sequence ID" value="NKI16015.1"/>
    <property type="molecule type" value="Genomic_DNA"/>
</dbReference>
<accession>A0ABX1GA27</accession>
<evidence type="ECO:0000256" key="3">
    <source>
        <dbReference type="ARBA" id="ARBA00022723"/>
    </source>
</evidence>
<comment type="caution">
    <text evidence="8">The sequence shown here is derived from an EMBL/GenBank/DDBJ whole genome shotgun (WGS) entry which is preliminary data.</text>
</comment>
<evidence type="ECO:0000313" key="8">
    <source>
        <dbReference type="EMBL" id="NKI16015.1"/>
    </source>
</evidence>
<keyword evidence="9" id="KW-1185">Reference proteome</keyword>
<dbReference type="InterPro" id="IPR001663">
    <property type="entry name" value="Rng_hydr_dOase-A"/>
</dbReference>
<reference evidence="8 9" key="1">
    <citation type="submission" date="2020-04" db="EMBL/GenBank/DDBJ databases">
        <authorList>
            <person name="Yoon J."/>
        </authorList>
    </citation>
    <scope>NUCLEOTIDE SEQUENCE [LARGE SCALE GENOMIC DNA]</scope>
    <source>
        <strain evidence="8 9">KMU-166</strain>
    </source>
</reference>
<dbReference type="InterPro" id="IPR015879">
    <property type="entry name" value="Ring_hydroxy_dOase_asu_C_dom"/>
</dbReference>
<dbReference type="PANTHER" id="PTHR43756">
    <property type="entry name" value="CHOLINE MONOOXYGENASE, CHLOROPLASTIC"/>
    <property type="match status" value="1"/>
</dbReference>
<dbReference type="Gene3D" id="3.90.380.10">
    <property type="entry name" value="Naphthalene 1,2-dioxygenase Alpha Subunit, Chain A, domain 1"/>
    <property type="match status" value="1"/>
</dbReference>
<organism evidence="8 9">
    <name type="scientific">Spongiibacter thalassae</name>
    <dbReference type="NCBI Taxonomy" id="2721624"/>
    <lineage>
        <taxon>Bacteria</taxon>
        <taxon>Pseudomonadati</taxon>
        <taxon>Pseudomonadota</taxon>
        <taxon>Gammaproteobacteria</taxon>
        <taxon>Cellvibrionales</taxon>
        <taxon>Spongiibacteraceae</taxon>
        <taxon>Spongiibacter</taxon>
    </lineage>
</organism>
<gene>
    <name evidence="8" type="ORF">HCU74_01155</name>
</gene>
<dbReference type="RefSeq" id="WP_168448561.1">
    <property type="nucleotide sequence ID" value="NZ_JAAWWK010000001.1"/>
</dbReference>
<evidence type="ECO:0000256" key="2">
    <source>
        <dbReference type="ARBA" id="ARBA00022714"/>
    </source>
</evidence>
<name>A0ABX1GA27_9GAMM</name>
<keyword evidence="6" id="KW-0411">Iron-sulfur</keyword>
<evidence type="ECO:0000256" key="6">
    <source>
        <dbReference type="ARBA" id="ARBA00023014"/>
    </source>
</evidence>
<dbReference type="Proteomes" id="UP000765845">
    <property type="component" value="Unassembled WGS sequence"/>
</dbReference>
<dbReference type="InterPro" id="IPR017941">
    <property type="entry name" value="Rieske_2Fe-2S"/>
</dbReference>